<dbReference type="Gene3D" id="3.30.70.2450">
    <property type="match status" value="1"/>
</dbReference>
<dbReference type="Pfam" id="PF03992">
    <property type="entry name" value="ABM"/>
    <property type="match status" value="2"/>
</dbReference>
<evidence type="ECO:0000256" key="2">
    <source>
        <dbReference type="ARBA" id="ARBA00022630"/>
    </source>
</evidence>
<dbReference type="PANTHER" id="PTHR43004">
    <property type="entry name" value="TRK SYSTEM POTASSIUM UPTAKE PROTEIN"/>
    <property type="match status" value="1"/>
</dbReference>
<gene>
    <name evidence="6" type="ORF">GCM10023322_57330</name>
</gene>
<keyword evidence="2" id="KW-0285">Flavoprotein</keyword>
<dbReference type="PANTHER" id="PTHR43004:SF19">
    <property type="entry name" value="BINDING MONOOXYGENASE, PUTATIVE (JCVI)-RELATED"/>
    <property type="match status" value="1"/>
</dbReference>
<feature type="compositionally biased region" description="Basic and acidic residues" evidence="4">
    <location>
        <begin position="232"/>
        <end position="242"/>
    </location>
</feature>
<dbReference type="Proteomes" id="UP001501570">
    <property type="component" value="Unassembled WGS sequence"/>
</dbReference>
<name>A0ABP9SE28_9ACTN</name>
<keyword evidence="3" id="KW-0274">FAD</keyword>
<dbReference type="Gene3D" id="3.30.70.100">
    <property type="match status" value="2"/>
</dbReference>
<feature type="domain" description="ABM" evidence="5">
    <location>
        <begin position="1"/>
        <end position="90"/>
    </location>
</feature>
<evidence type="ECO:0000256" key="1">
    <source>
        <dbReference type="ARBA" id="ARBA00001974"/>
    </source>
</evidence>
<comment type="caution">
    <text evidence="6">The sequence shown here is derived from an EMBL/GenBank/DDBJ whole genome shotgun (WGS) entry which is preliminary data.</text>
</comment>
<dbReference type="SUPFAM" id="SSF54909">
    <property type="entry name" value="Dimeric alpha+beta barrel"/>
    <property type="match status" value="2"/>
</dbReference>
<evidence type="ECO:0000313" key="7">
    <source>
        <dbReference type="Proteomes" id="UP001501570"/>
    </source>
</evidence>
<reference evidence="7" key="1">
    <citation type="journal article" date="2019" name="Int. J. Syst. Evol. Microbiol.">
        <title>The Global Catalogue of Microorganisms (GCM) 10K type strain sequencing project: providing services to taxonomists for standard genome sequencing and annotation.</title>
        <authorList>
            <consortium name="The Broad Institute Genomics Platform"/>
            <consortium name="The Broad Institute Genome Sequencing Center for Infectious Disease"/>
            <person name="Wu L."/>
            <person name="Ma J."/>
        </authorList>
    </citation>
    <scope>NUCLEOTIDE SEQUENCE [LARGE SCALE GENOMIC DNA]</scope>
    <source>
        <strain evidence="7">JCM 18304</strain>
    </source>
</reference>
<dbReference type="InterPro" id="IPR011008">
    <property type="entry name" value="Dimeric_a/b-barrel"/>
</dbReference>
<keyword evidence="7" id="KW-1185">Reference proteome</keyword>
<evidence type="ECO:0000313" key="6">
    <source>
        <dbReference type="EMBL" id="GAA5194005.1"/>
    </source>
</evidence>
<sequence length="792" mass="86831">MIRTMLRVRAHQGREDAVQAAWHAVAGRIGALPGNLLRQLLLDASDPRSFVVVTEWDGEPALRDYEDGPVAASLGEALRPLRETPSARPAGSAPDGYRVMLGPEGLGPERRESRICVDVEVTVPADRRGEFERGYAQVLARMAGVPGYVREDLLREPGSDIYHIFAEWSSEAQFFSWIGNPAHAQEEAGPIAPFLLDFRRRLFHLPAHPPHLPARPSHLPAYALHPPAKPQHRPEPSIGKETDVDRTTDVLIVGAGPTGLTVAVELARRGIDCQVVERLATPPGQADKAIGVHCRTMEIWDEQGVVRDAMDAGIWLTGQMVFVNGEQTHRMSWELPELPYAHLGLPQYETERILTERLESLGVRPSRGAELIAFTQDDDGVLATLALPAGGEHTIRAKYLVGCDGAHSRVRELLGLTFSGGLGHFPQLFMLGDVDVEWDMPEGHLLRFMHETDGRMDNMLVCVPLRGESRYRIATLAPARFFAQTGGKDAPPGFSEELAEPTLADVQAALAQLAPAGTRASNLRWSSVFRISHGIVDRYRDRRVFVAGDAAHLHPPAGGQGMNTGIQDAWNLAWKLALAVRGMASPGLLDSYEAERRPEGEEIVGRAVRMAFTDELDREDLKRQFLQEMSMLLSYADSPMVGESVSTSDTPWGGPRPGDRAPDAAGLYRRGVGHPLRLHDLTRGTRHTLLVYADRSAGEAVTAALEKLCADVREQACGELDAYLIVSSDARVPWMLDPPVIRDNADGFRNTYAVTGTALYLVRPDGHIGFRSRPIDADALRGHLQTVFGGAR</sequence>
<evidence type="ECO:0000259" key="5">
    <source>
        <dbReference type="PROSITE" id="PS51725"/>
    </source>
</evidence>
<dbReference type="InterPro" id="IPR002938">
    <property type="entry name" value="FAD-bd"/>
</dbReference>
<feature type="domain" description="ABM" evidence="5">
    <location>
        <begin position="115"/>
        <end position="203"/>
    </location>
</feature>
<dbReference type="InterPro" id="IPR007138">
    <property type="entry name" value="ABM_dom"/>
</dbReference>
<dbReference type="RefSeq" id="WP_345634800.1">
    <property type="nucleotide sequence ID" value="NZ_BAABJQ010000020.1"/>
</dbReference>
<dbReference type="InterPro" id="IPR036188">
    <property type="entry name" value="FAD/NAD-bd_sf"/>
</dbReference>
<dbReference type="PROSITE" id="PS51725">
    <property type="entry name" value="ABM"/>
    <property type="match status" value="2"/>
</dbReference>
<dbReference type="InterPro" id="IPR050641">
    <property type="entry name" value="RIFMO-like"/>
</dbReference>
<evidence type="ECO:0000256" key="3">
    <source>
        <dbReference type="ARBA" id="ARBA00022827"/>
    </source>
</evidence>
<protein>
    <recommendedName>
        <fullName evidence="5">ABM domain-containing protein</fullName>
    </recommendedName>
</protein>
<feature type="region of interest" description="Disordered" evidence="4">
    <location>
        <begin position="644"/>
        <end position="663"/>
    </location>
</feature>
<dbReference type="Gene3D" id="3.40.30.120">
    <property type="match status" value="1"/>
</dbReference>
<feature type="region of interest" description="Disordered" evidence="4">
    <location>
        <begin position="215"/>
        <end position="242"/>
    </location>
</feature>
<dbReference type="Pfam" id="PF01494">
    <property type="entry name" value="FAD_binding_3"/>
    <property type="match status" value="1"/>
</dbReference>
<accession>A0ABP9SE28</accession>
<evidence type="ECO:0000256" key="4">
    <source>
        <dbReference type="SAM" id="MobiDB-lite"/>
    </source>
</evidence>
<dbReference type="Gene3D" id="3.50.50.60">
    <property type="entry name" value="FAD/NAD(P)-binding domain"/>
    <property type="match status" value="1"/>
</dbReference>
<dbReference type="PRINTS" id="PR00420">
    <property type="entry name" value="RNGMNOXGNASE"/>
</dbReference>
<proteinExistence type="predicted"/>
<comment type="cofactor">
    <cofactor evidence="1">
        <name>FAD</name>
        <dbReference type="ChEBI" id="CHEBI:57692"/>
    </cofactor>
</comment>
<organism evidence="6 7">
    <name type="scientific">Rugosimonospora acidiphila</name>
    <dbReference type="NCBI Taxonomy" id="556531"/>
    <lineage>
        <taxon>Bacteria</taxon>
        <taxon>Bacillati</taxon>
        <taxon>Actinomycetota</taxon>
        <taxon>Actinomycetes</taxon>
        <taxon>Micromonosporales</taxon>
        <taxon>Micromonosporaceae</taxon>
        <taxon>Rugosimonospora</taxon>
    </lineage>
</organism>
<dbReference type="SUPFAM" id="SSF51905">
    <property type="entry name" value="FAD/NAD(P)-binding domain"/>
    <property type="match status" value="1"/>
</dbReference>
<dbReference type="Pfam" id="PF21274">
    <property type="entry name" value="Rng_hyd_C"/>
    <property type="match status" value="1"/>
</dbReference>
<dbReference type="EMBL" id="BAABJQ010000020">
    <property type="protein sequence ID" value="GAA5194005.1"/>
    <property type="molecule type" value="Genomic_DNA"/>
</dbReference>